<dbReference type="PANTHER" id="PTHR30290">
    <property type="entry name" value="PERIPLASMIC BINDING COMPONENT OF ABC TRANSPORTER"/>
    <property type="match status" value="1"/>
</dbReference>
<comment type="caution">
    <text evidence="7">The sequence shown here is derived from an EMBL/GenBank/DDBJ whole genome shotgun (WGS) entry which is preliminary data.</text>
</comment>
<feature type="chain" id="PRO_5039632504" evidence="5">
    <location>
        <begin position="23"/>
        <end position="556"/>
    </location>
</feature>
<evidence type="ECO:0000259" key="6">
    <source>
        <dbReference type="Pfam" id="PF00496"/>
    </source>
</evidence>
<dbReference type="PROSITE" id="PS51257">
    <property type="entry name" value="PROKAR_LIPOPROTEIN"/>
    <property type="match status" value="1"/>
</dbReference>
<keyword evidence="3" id="KW-0813">Transport</keyword>
<evidence type="ECO:0000256" key="3">
    <source>
        <dbReference type="ARBA" id="ARBA00022448"/>
    </source>
</evidence>
<evidence type="ECO:0000256" key="5">
    <source>
        <dbReference type="SAM" id="SignalP"/>
    </source>
</evidence>
<protein>
    <submittedName>
        <fullName evidence="7">ABC transporter substrate-binding protein</fullName>
    </submittedName>
</protein>
<name>A0A7Y0Q3K4_9FIRM</name>
<gene>
    <name evidence="7" type="ORF">HIJ39_07845</name>
</gene>
<organism evidence="7 8">
    <name type="scientific">Sulfobacillus harzensis</name>
    <dbReference type="NCBI Taxonomy" id="2729629"/>
    <lineage>
        <taxon>Bacteria</taxon>
        <taxon>Bacillati</taxon>
        <taxon>Bacillota</taxon>
        <taxon>Clostridia</taxon>
        <taxon>Eubacteriales</taxon>
        <taxon>Clostridiales Family XVII. Incertae Sedis</taxon>
        <taxon>Sulfobacillus</taxon>
    </lineage>
</organism>
<evidence type="ECO:0000256" key="2">
    <source>
        <dbReference type="ARBA" id="ARBA00005695"/>
    </source>
</evidence>
<dbReference type="InterPro" id="IPR039424">
    <property type="entry name" value="SBP_5"/>
</dbReference>
<dbReference type="Gene3D" id="3.90.76.10">
    <property type="entry name" value="Dipeptide-binding Protein, Domain 1"/>
    <property type="match status" value="1"/>
</dbReference>
<evidence type="ECO:0000313" key="8">
    <source>
        <dbReference type="Proteomes" id="UP000533476"/>
    </source>
</evidence>
<dbReference type="PIRSF" id="PIRSF002741">
    <property type="entry name" value="MppA"/>
    <property type="match status" value="1"/>
</dbReference>
<keyword evidence="8" id="KW-1185">Reference proteome</keyword>
<comment type="subcellular location">
    <subcellularLocation>
        <location evidence="1">Cell membrane</location>
        <topology evidence="1">Lipid-anchor</topology>
    </subcellularLocation>
</comment>
<dbReference type="PANTHER" id="PTHR30290:SF9">
    <property type="entry name" value="OLIGOPEPTIDE-BINDING PROTEIN APPA"/>
    <property type="match status" value="1"/>
</dbReference>
<dbReference type="PROSITE" id="PS01040">
    <property type="entry name" value="SBP_BACTERIAL_5"/>
    <property type="match status" value="1"/>
</dbReference>
<keyword evidence="4 5" id="KW-0732">Signal</keyword>
<dbReference type="GO" id="GO:0043190">
    <property type="term" value="C:ATP-binding cassette (ABC) transporter complex"/>
    <property type="evidence" value="ECO:0007669"/>
    <property type="project" value="InterPro"/>
</dbReference>
<evidence type="ECO:0000256" key="1">
    <source>
        <dbReference type="ARBA" id="ARBA00004193"/>
    </source>
</evidence>
<dbReference type="InterPro" id="IPR000914">
    <property type="entry name" value="SBP_5_dom"/>
</dbReference>
<accession>A0A7Y0Q3K4</accession>
<dbReference type="InterPro" id="IPR030678">
    <property type="entry name" value="Peptide/Ni-bd"/>
</dbReference>
<dbReference type="Proteomes" id="UP000533476">
    <property type="component" value="Unassembled WGS sequence"/>
</dbReference>
<dbReference type="Gene3D" id="3.10.105.10">
    <property type="entry name" value="Dipeptide-binding Protein, Domain 3"/>
    <property type="match status" value="1"/>
</dbReference>
<dbReference type="CDD" id="cd08509">
    <property type="entry name" value="PBP2_TmCBP_oligosaccharides_like"/>
    <property type="match status" value="1"/>
</dbReference>
<dbReference type="SUPFAM" id="SSF53850">
    <property type="entry name" value="Periplasmic binding protein-like II"/>
    <property type="match status" value="1"/>
</dbReference>
<dbReference type="RefSeq" id="WP_169098399.1">
    <property type="nucleotide sequence ID" value="NZ_JABBVZ010000019.1"/>
</dbReference>
<dbReference type="GO" id="GO:0042597">
    <property type="term" value="C:periplasmic space"/>
    <property type="evidence" value="ECO:0007669"/>
    <property type="project" value="UniProtKB-ARBA"/>
</dbReference>
<evidence type="ECO:0000313" key="7">
    <source>
        <dbReference type="EMBL" id="NMP22264.1"/>
    </source>
</evidence>
<dbReference type="GO" id="GO:1904680">
    <property type="term" value="F:peptide transmembrane transporter activity"/>
    <property type="evidence" value="ECO:0007669"/>
    <property type="project" value="TreeGrafter"/>
</dbReference>
<dbReference type="AlphaFoldDB" id="A0A7Y0Q3K4"/>
<reference evidence="7 8" key="1">
    <citation type="submission" date="2020-04" db="EMBL/GenBank/DDBJ databases">
        <authorList>
            <person name="Zhang R."/>
            <person name="Schippers A."/>
        </authorList>
    </citation>
    <scope>NUCLEOTIDE SEQUENCE [LARGE SCALE GENOMIC DNA]</scope>
    <source>
        <strain evidence="7 8">DSM 109850</strain>
    </source>
</reference>
<dbReference type="EMBL" id="JABBVZ010000019">
    <property type="protein sequence ID" value="NMP22264.1"/>
    <property type="molecule type" value="Genomic_DNA"/>
</dbReference>
<dbReference type="GO" id="GO:0015833">
    <property type="term" value="P:peptide transport"/>
    <property type="evidence" value="ECO:0007669"/>
    <property type="project" value="TreeGrafter"/>
</dbReference>
<sequence length="556" mass="61050">MKKGIRGLAVAGGVVTSALLLAGCGSSGSPASAGSSSNTATFVEAPNSPFVDNFNPWSPSNAMISSAFSEIYEPLLYFNTYTGTITGKLATSYSYSNNHQTITFTLRKGVKWSDGQPFTSNDVVFTFDMILKNPSIDLNGLSNIIQSVSAKGKYTVVINLKSPNEADLYWIAGDTPIVPEHIWSKVSNPASYTDTNPVTTGPFLLKSFSTSLIVLKKNPHYWNPGEPHIDTLKIPLYLSNNSASLAMVKGDFSIATQFVPSIKTTLLSRDPQHYFDWFPPISENVLFTNDAVYPFSSVTFRRALSYAINRKAITSRGEYNYETPANATGLPESKADQPVIDQSIVSQNPMTYDPSKARAILKKAGYTWNSKNQLIDPKGQPVSANIIAESGATDWVSDAQIIAKELDNFGINATVQTPSPSTFLSDLSNGNFQLGVYFTTYGPGPYFEYNTLLNSSFSAPIGHSATSNYERWINPQTNALLQQYTQEFTQSAQQATLDKIEQIMAKDLPVIPLMDFPAWEQYNNTDFTGFPSAHNQYAAMASPIDNMYVEAQLRKR</sequence>
<feature type="signal peptide" evidence="5">
    <location>
        <begin position="1"/>
        <end position="22"/>
    </location>
</feature>
<proteinExistence type="inferred from homology"/>
<evidence type="ECO:0000256" key="4">
    <source>
        <dbReference type="ARBA" id="ARBA00022729"/>
    </source>
</evidence>
<dbReference type="InterPro" id="IPR023765">
    <property type="entry name" value="SBP_5_CS"/>
</dbReference>
<dbReference type="Gene3D" id="3.40.190.10">
    <property type="entry name" value="Periplasmic binding protein-like II"/>
    <property type="match status" value="1"/>
</dbReference>
<feature type="domain" description="Solute-binding protein family 5" evidence="6">
    <location>
        <begin position="85"/>
        <end position="444"/>
    </location>
</feature>
<dbReference type="Pfam" id="PF00496">
    <property type="entry name" value="SBP_bac_5"/>
    <property type="match status" value="1"/>
</dbReference>
<comment type="similarity">
    <text evidence="2">Belongs to the bacterial solute-binding protein 5 family.</text>
</comment>